<dbReference type="PANTHER" id="PTHR45636">
    <property type="entry name" value="PAIRED BOX PROTEIN PAX-6-RELATED-RELATED"/>
    <property type="match status" value="1"/>
</dbReference>
<name>A0A068W7S3_ECHGR</name>
<sequence>MAQAGARPCDISRMLQVSNGCVSKILCRFYETGSIRPKAIGGSKPRVATDAVVGKIAELKRECPSIFAWEIRDRLIRSGVCAHDNVPSVSSINRVLRGLFSEAQRRLQEESALPPPDPSHPYTVPPNLRLPADETFSHFGALYVSSPAAPSPSSTELQATPTTPAAPAMYSRLNQFLHPTTAWPSWCSSSSLTALDKPSFYYHSHIGAIRTATDITTYTHSPPPPQPHLLQVSAAVSVSLEKAIPCTASHECPPDTALCQDDKIRAGAQHYLSTVSTSETSPCVATLAPPEVWTPTVSSFDTLDWASPASGQKRSAADSVDSFSSEADSPVASEGAEKKPQVRSRTAFTQKQVAMLERGSNEQLLLSIEEFEQSHYPEYSTRERLSGETGLPESRIQVWFANRRAKYRKGSRTTVAAVTGRTATPSLLPSSVETAHLTALTSTDVPKLEASHYEGDGSRQPKGWCYHPYEAWLDYSKHPWLYDSTAAATATAFYNSSAKGPKNLVSSFHPTDGEMGQIQVPSQRLPPNERPPLSGSTSTESECLGSGGEVTDCSAPFTMLAHTDSTVYFQDPQSIITSTYASTYLKNPICSLPQHPLV</sequence>
<keyword evidence="6 10" id="KW-0238">DNA-binding</keyword>
<dbReference type="InterPro" id="IPR043182">
    <property type="entry name" value="PAIRED_DNA-bd_dom"/>
</dbReference>
<dbReference type="GO" id="GO:0000978">
    <property type="term" value="F:RNA polymerase II cis-regulatory region sequence-specific DNA binding"/>
    <property type="evidence" value="ECO:0007669"/>
    <property type="project" value="TreeGrafter"/>
</dbReference>
<dbReference type="OrthoDB" id="3225452at2759"/>
<dbReference type="InterPro" id="IPR017970">
    <property type="entry name" value="Homeobox_CS"/>
</dbReference>
<keyword evidence="4" id="KW-0563">Paired box</keyword>
<evidence type="ECO:0000256" key="2">
    <source>
        <dbReference type="ARBA" id="ARBA00005733"/>
    </source>
</evidence>
<organism evidence="15">
    <name type="scientific">Echinococcus granulosus</name>
    <name type="common">Hydatid tapeworm</name>
    <dbReference type="NCBI Taxonomy" id="6210"/>
    <lineage>
        <taxon>Eukaryota</taxon>
        <taxon>Metazoa</taxon>
        <taxon>Spiralia</taxon>
        <taxon>Lophotrochozoa</taxon>
        <taxon>Platyhelminthes</taxon>
        <taxon>Cestoda</taxon>
        <taxon>Eucestoda</taxon>
        <taxon>Cyclophyllidea</taxon>
        <taxon>Taeniidae</taxon>
        <taxon>Echinococcus</taxon>
        <taxon>Echinococcus granulosus group</taxon>
    </lineage>
</organism>
<dbReference type="Proteomes" id="UP000492820">
    <property type="component" value="Unassembled WGS sequence"/>
</dbReference>
<dbReference type="InterPro" id="IPR001356">
    <property type="entry name" value="HD"/>
</dbReference>
<dbReference type="Pfam" id="PF00292">
    <property type="entry name" value="PAX"/>
    <property type="match status" value="1"/>
</dbReference>
<reference evidence="15" key="2">
    <citation type="submission" date="2014-06" db="EMBL/GenBank/DDBJ databases">
        <authorList>
            <person name="Aslett M."/>
        </authorList>
    </citation>
    <scope>NUCLEOTIDE SEQUENCE</scope>
</reference>
<evidence type="ECO:0000256" key="4">
    <source>
        <dbReference type="ARBA" id="ARBA00022724"/>
    </source>
</evidence>
<dbReference type="SUPFAM" id="SSF46689">
    <property type="entry name" value="Homeodomain-like"/>
    <property type="match status" value="2"/>
</dbReference>
<dbReference type="GO" id="GO:0005634">
    <property type="term" value="C:nucleus"/>
    <property type="evidence" value="ECO:0007669"/>
    <property type="project" value="UniProtKB-SubCell"/>
</dbReference>
<keyword evidence="9 10" id="KW-0539">Nucleus</keyword>
<proteinExistence type="inferred from homology"/>
<dbReference type="CDD" id="cd00086">
    <property type="entry name" value="homeodomain"/>
    <property type="match status" value="1"/>
</dbReference>
<protein>
    <submittedName>
        <fullName evidence="15 17">Paired box gene 3/7 (Eyeless, eyegone, twin of eyeless)</fullName>
    </submittedName>
</protein>
<evidence type="ECO:0000256" key="10">
    <source>
        <dbReference type="PROSITE-ProRule" id="PRU00108"/>
    </source>
</evidence>
<comment type="subcellular location">
    <subcellularLocation>
        <location evidence="1 10 11">Nucleus</location>
    </subcellularLocation>
</comment>
<feature type="domain" description="Homeobox" evidence="13">
    <location>
        <begin position="339"/>
        <end position="410"/>
    </location>
</feature>
<evidence type="ECO:0000256" key="8">
    <source>
        <dbReference type="ARBA" id="ARBA00023163"/>
    </source>
</evidence>
<dbReference type="PROSITE" id="PS50071">
    <property type="entry name" value="HOMEOBOX_2"/>
    <property type="match status" value="1"/>
</dbReference>
<dbReference type="SMART" id="SM00351">
    <property type="entry name" value="PAX"/>
    <property type="match status" value="1"/>
</dbReference>
<evidence type="ECO:0000313" key="16">
    <source>
        <dbReference type="Proteomes" id="UP000492820"/>
    </source>
</evidence>
<dbReference type="PROSITE" id="PS00027">
    <property type="entry name" value="HOMEOBOX_1"/>
    <property type="match status" value="1"/>
</dbReference>
<dbReference type="EMBL" id="LK028576">
    <property type="protein sequence ID" value="CDS15418.1"/>
    <property type="molecule type" value="Genomic_DNA"/>
</dbReference>
<dbReference type="InterPro" id="IPR009057">
    <property type="entry name" value="Homeodomain-like_sf"/>
</dbReference>
<evidence type="ECO:0000256" key="5">
    <source>
        <dbReference type="ARBA" id="ARBA00023015"/>
    </source>
</evidence>
<evidence type="ECO:0000256" key="1">
    <source>
        <dbReference type="ARBA" id="ARBA00004123"/>
    </source>
</evidence>
<evidence type="ECO:0000256" key="3">
    <source>
        <dbReference type="ARBA" id="ARBA00022473"/>
    </source>
</evidence>
<evidence type="ECO:0000256" key="6">
    <source>
        <dbReference type="ARBA" id="ARBA00023125"/>
    </source>
</evidence>
<dbReference type="FunFam" id="1.10.10.10:FF:000003">
    <property type="entry name" value="Paired box protein Pax-6"/>
    <property type="match status" value="1"/>
</dbReference>
<feature type="DNA-binding region" description="Homeobox" evidence="10">
    <location>
        <begin position="341"/>
        <end position="411"/>
    </location>
</feature>
<accession>A0A068W7S3</accession>
<dbReference type="AlphaFoldDB" id="A0A068W7S3"/>
<dbReference type="Pfam" id="PF00046">
    <property type="entry name" value="Homeodomain"/>
    <property type="match status" value="1"/>
</dbReference>
<comment type="similarity">
    <text evidence="2">Belongs to the paired homeobox family.</text>
</comment>
<dbReference type="Gene3D" id="1.10.10.10">
    <property type="entry name" value="Winged helix-like DNA-binding domain superfamily/Winged helix DNA-binding domain"/>
    <property type="match status" value="2"/>
</dbReference>
<dbReference type="InterPro" id="IPR043565">
    <property type="entry name" value="PAX_fam"/>
</dbReference>
<feature type="region of interest" description="Disordered" evidence="12">
    <location>
        <begin position="307"/>
        <end position="345"/>
    </location>
</feature>
<keyword evidence="3" id="KW-0217">Developmental protein</keyword>
<evidence type="ECO:0000259" key="13">
    <source>
        <dbReference type="PROSITE" id="PS50071"/>
    </source>
</evidence>
<keyword evidence="5" id="KW-0805">Transcription regulation</keyword>
<dbReference type="PROSITE" id="PS51057">
    <property type="entry name" value="PAIRED_2"/>
    <property type="match status" value="1"/>
</dbReference>
<dbReference type="WBParaSite" id="EgrG_000781700">
    <property type="protein sequence ID" value="EgrG_000781700"/>
    <property type="gene ID" value="EgrG_000781700"/>
</dbReference>
<dbReference type="PRINTS" id="PR00027">
    <property type="entry name" value="PAIREDBOX"/>
</dbReference>
<dbReference type="InterPro" id="IPR001523">
    <property type="entry name" value="Paired_dom"/>
</dbReference>
<dbReference type="PROSITE" id="PS00034">
    <property type="entry name" value="PAIRED_1"/>
    <property type="match status" value="1"/>
</dbReference>
<evidence type="ECO:0000259" key="14">
    <source>
        <dbReference type="PROSITE" id="PS51057"/>
    </source>
</evidence>
<feature type="domain" description="Paired" evidence="14">
    <location>
        <begin position="1"/>
        <end position="99"/>
    </location>
</feature>
<keyword evidence="8" id="KW-0804">Transcription</keyword>
<evidence type="ECO:0000256" key="9">
    <source>
        <dbReference type="ARBA" id="ARBA00023242"/>
    </source>
</evidence>
<evidence type="ECO:0000313" key="15">
    <source>
        <dbReference type="EMBL" id="CDS15418.1"/>
    </source>
</evidence>
<dbReference type="Gene3D" id="1.10.10.60">
    <property type="entry name" value="Homeodomain-like"/>
    <property type="match status" value="1"/>
</dbReference>
<reference evidence="15 16" key="1">
    <citation type="journal article" date="2013" name="Nature">
        <title>The genomes of four tapeworm species reveal adaptations to parasitism.</title>
        <authorList>
            <person name="Tsai I.J."/>
            <person name="Zarowiecki M."/>
            <person name="Holroyd N."/>
            <person name="Garciarrubio A."/>
            <person name="Sanchez-Flores A."/>
            <person name="Brooks K.L."/>
            <person name="Tracey A."/>
            <person name="Bobes R.J."/>
            <person name="Fragoso G."/>
            <person name="Sciutto E."/>
            <person name="Aslett M."/>
            <person name="Beasley H."/>
            <person name="Bennett H.M."/>
            <person name="Cai J."/>
            <person name="Camicia F."/>
            <person name="Clark R."/>
            <person name="Cucher M."/>
            <person name="De Silva N."/>
            <person name="Day T.A."/>
            <person name="Deplazes P."/>
            <person name="Estrada K."/>
            <person name="Fernandez C."/>
            <person name="Holland P.W."/>
            <person name="Hou J."/>
            <person name="Hu S."/>
            <person name="Huckvale T."/>
            <person name="Hung S.S."/>
            <person name="Kamenetzky L."/>
            <person name="Keane J.A."/>
            <person name="Kiss F."/>
            <person name="Koziol U."/>
            <person name="Lambert O."/>
            <person name="Liu K."/>
            <person name="Luo X."/>
            <person name="Luo Y."/>
            <person name="Macchiaroli N."/>
            <person name="Nichol S."/>
            <person name="Paps J."/>
            <person name="Parkinson J."/>
            <person name="Pouchkina-Stantcheva N."/>
            <person name="Riddiford N."/>
            <person name="Rosenzvit M."/>
            <person name="Salinas G."/>
            <person name="Wasmuth J.D."/>
            <person name="Zamanian M."/>
            <person name="Zheng Y."/>
            <person name="Cai X."/>
            <person name="Soberon X."/>
            <person name="Olson P.D."/>
            <person name="Laclette J.P."/>
            <person name="Brehm K."/>
            <person name="Berriman M."/>
            <person name="Garciarrubio A."/>
            <person name="Bobes R.J."/>
            <person name="Fragoso G."/>
            <person name="Sanchez-Flores A."/>
            <person name="Estrada K."/>
            <person name="Cevallos M.A."/>
            <person name="Morett E."/>
            <person name="Gonzalez V."/>
            <person name="Portillo T."/>
            <person name="Ochoa-Leyva A."/>
            <person name="Jose M.V."/>
            <person name="Sciutto E."/>
            <person name="Landa A."/>
            <person name="Jimenez L."/>
            <person name="Valdes V."/>
            <person name="Carrero J.C."/>
            <person name="Larralde C."/>
            <person name="Morales-Montor J."/>
            <person name="Limon-Lason J."/>
            <person name="Soberon X."/>
            <person name="Laclette J.P."/>
        </authorList>
    </citation>
    <scope>NUCLEOTIDE SEQUENCE [LARGE SCALE GENOMIC DNA]</scope>
</reference>
<keyword evidence="7 10" id="KW-0371">Homeobox</keyword>
<evidence type="ECO:0000256" key="12">
    <source>
        <dbReference type="SAM" id="MobiDB-lite"/>
    </source>
</evidence>
<dbReference type="GO" id="GO:0000981">
    <property type="term" value="F:DNA-binding transcription factor activity, RNA polymerase II-specific"/>
    <property type="evidence" value="ECO:0007669"/>
    <property type="project" value="InterPro"/>
</dbReference>
<gene>
    <name evidence="15" type="ORF">EgrG_000781700</name>
</gene>
<dbReference type="PANTHER" id="PTHR45636:SF41">
    <property type="entry name" value="PAIRED BOX PROTEIN PAX-6-RELATED"/>
    <property type="match status" value="1"/>
</dbReference>
<evidence type="ECO:0000256" key="7">
    <source>
        <dbReference type="ARBA" id="ARBA00023155"/>
    </source>
</evidence>
<dbReference type="SMART" id="SM00389">
    <property type="entry name" value="HOX"/>
    <property type="match status" value="1"/>
</dbReference>
<feature type="region of interest" description="Disordered" evidence="12">
    <location>
        <begin position="504"/>
        <end position="547"/>
    </location>
</feature>
<evidence type="ECO:0000313" key="17">
    <source>
        <dbReference type="WBParaSite" id="EgrG_000781700"/>
    </source>
</evidence>
<dbReference type="InterPro" id="IPR036388">
    <property type="entry name" value="WH-like_DNA-bd_sf"/>
</dbReference>
<reference evidence="17" key="3">
    <citation type="submission" date="2020-10" db="UniProtKB">
        <authorList>
            <consortium name="WormBaseParasite"/>
        </authorList>
    </citation>
    <scope>IDENTIFICATION</scope>
</reference>
<evidence type="ECO:0000256" key="11">
    <source>
        <dbReference type="RuleBase" id="RU000682"/>
    </source>
</evidence>